<proteinExistence type="predicted"/>
<dbReference type="OrthoDB" id="9112110at2"/>
<dbReference type="EMBL" id="FNYE01000007">
    <property type="protein sequence ID" value="SEJ18629.1"/>
    <property type="molecule type" value="Genomic_DNA"/>
</dbReference>
<evidence type="ECO:0000313" key="3">
    <source>
        <dbReference type="Proteomes" id="UP000198866"/>
    </source>
</evidence>
<sequence length="69" mass="7626">MTARQSNNEEHVEQQPVPGHTEHVPISPDEQRNPQRGPSESATTTAKPDTKPATPPGTQSDRDRQRSND</sequence>
<evidence type="ECO:0000256" key="1">
    <source>
        <dbReference type="SAM" id="MobiDB-lite"/>
    </source>
</evidence>
<dbReference type="Proteomes" id="UP000198866">
    <property type="component" value="Unassembled WGS sequence"/>
</dbReference>
<evidence type="ECO:0000313" key="2">
    <source>
        <dbReference type="EMBL" id="SEJ18629.1"/>
    </source>
</evidence>
<dbReference type="RefSeq" id="WP_090865401.1">
    <property type="nucleotide sequence ID" value="NZ_FNYE01000007.1"/>
</dbReference>
<name>A0A1H6WNK6_9BURK</name>
<dbReference type="AlphaFoldDB" id="A0A1H6WNK6"/>
<keyword evidence="3" id="KW-1185">Reference proteome</keyword>
<organism evidence="2 3">
    <name type="scientific">Paraburkholderia diazotrophica</name>
    <dbReference type="NCBI Taxonomy" id="667676"/>
    <lineage>
        <taxon>Bacteria</taxon>
        <taxon>Pseudomonadati</taxon>
        <taxon>Pseudomonadota</taxon>
        <taxon>Betaproteobacteria</taxon>
        <taxon>Burkholderiales</taxon>
        <taxon>Burkholderiaceae</taxon>
        <taxon>Paraburkholderia</taxon>
    </lineage>
</organism>
<feature type="compositionally biased region" description="Basic and acidic residues" evidence="1">
    <location>
        <begin position="60"/>
        <end position="69"/>
    </location>
</feature>
<feature type="region of interest" description="Disordered" evidence="1">
    <location>
        <begin position="1"/>
        <end position="69"/>
    </location>
</feature>
<accession>A0A1H6WNK6</accession>
<gene>
    <name evidence="2" type="ORF">SAMN05192539_1007196</name>
</gene>
<reference evidence="3" key="1">
    <citation type="submission" date="2016-10" db="EMBL/GenBank/DDBJ databases">
        <authorList>
            <person name="Varghese N."/>
            <person name="Submissions S."/>
        </authorList>
    </citation>
    <scope>NUCLEOTIDE SEQUENCE [LARGE SCALE GENOMIC DNA]</scope>
    <source>
        <strain evidence="3">LMG 26031</strain>
    </source>
</reference>
<protein>
    <submittedName>
        <fullName evidence="2">Uncharacterized protein</fullName>
    </submittedName>
</protein>